<feature type="compositionally biased region" description="Polar residues" evidence="1">
    <location>
        <begin position="71"/>
        <end position="83"/>
    </location>
</feature>
<evidence type="ECO:0008006" key="4">
    <source>
        <dbReference type="Google" id="ProtNLM"/>
    </source>
</evidence>
<dbReference type="Gene3D" id="3.90.550.50">
    <property type="match status" value="2"/>
</dbReference>
<feature type="non-terminal residue" evidence="2">
    <location>
        <position position="83"/>
    </location>
</feature>
<organism evidence="2 3">
    <name type="scientific">Stylosanthes scabra</name>
    <dbReference type="NCBI Taxonomy" id="79078"/>
    <lineage>
        <taxon>Eukaryota</taxon>
        <taxon>Viridiplantae</taxon>
        <taxon>Streptophyta</taxon>
        <taxon>Embryophyta</taxon>
        <taxon>Tracheophyta</taxon>
        <taxon>Spermatophyta</taxon>
        <taxon>Magnoliopsida</taxon>
        <taxon>eudicotyledons</taxon>
        <taxon>Gunneridae</taxon>
        <taxon>Pentapetalae</taxon>
        <taxon>rosids</taxon>
        <taxon>fabids</taxon>
        <taxon>Fabales</taxon>
        <taxon>Fabaceae</taxon>
        <taxon>Papilionoideae</taxon>
        <taxon>50 kb inversion clade</taxon>
        <taxon>dalbergioids sensu lato</taxon>
        <taxon>Dalbergieae</taxon>
        <taxon>Pterocarpus clade</taxon>
        <taxon>Stylosanthes</taxon>
    </lineage>
</organism>
<dbReference type="Pfam" id="PF04646">
    <property type="entry name" value="DUF604"/>
    <property type="match status" value="1"/>
</dbReference>
<dbReference type="PANTHER" id="PTHR10811">
    <property type="entry name" value="FRINGE-RELATED"/>
    <property type="match status" value="1"/>
</dbReference>
<sequence>MKNVRWFVMGDDDTVFVTENLVKMQDRCIQRYPSLFGSDDRVQACMAELGVPLTKENGFHQEMEKGLEVGSNESTLTAPSSPL</sequence>
<gene>
    <name evidence="2" type="ORF">PIB30_062571</name>
</gene>
<comment type="caution">
    <text evidence="2">The sequence shown here is derived from an EMBL/GenBank/DDBJ whole genome shotgun (WGS) entry which is preliminary data.</text>
</comment>
<name>A0ABU6QL30_9FABA</name>
<feature type="region of interest" description="Disordered" evidence="1">
    <location>
        <begin position="64"/>
        <end position="83"/>
    </location>
</feature>
<evidence type="ECO:0000313" key="3">
    <source>
        <dbReference type="Proteomes" id="UP001341840"/>
    </source>
</evidence>
<proteinExistence type="predicted"/>
<dbReference type="EMBL" id="JASCZI010000583">
    <property type="protein sequence ID" value="MED6112533.1"/>
    <property type="molecule type" value="Genomic_DNA"/>
</dbReference>
<evidence type="ECO:0000313" key="2">
    <source>
        <dbReference type="EMBL" id="MED6112533.1"/>
    </source>
</evidence>
<keyword evidence="3" id="KW-1185">Reference proteome</keyword>
<evidence type="ECO:0000256" key="1">
    <source>
        <dbReference type="SAM" id="MobiDB-lite"/>
    </source>
</evidence>
<protein>
    <recommendedName>
        <fullName evidence="4">Hexosyltransferase</fullName>
    </recommendedName>
</protein>
<reference evidence="2 3" key="1">
    <citation type="journal article" date="2023" name="Plants (Basel)">
        <title>Bridging the Gap: Combining Genomics and Transcriptomics Approaches to Understand Stylosanthes scabra, an Orphan Legume from the Brazilian Caatinga.</title>
        <authorList>
            <person name="Ferreira-Neto J.R.C."/>
            <person name="da Silva M.D."/>
            <person name="Binneck E."/>
            <person name="de Melo N.F."/>
            <person name="da Silva R.H."/>
            <person name="de Melo A.L.T.M."/>
            <person name="Pandolfi V."/>
            <person name="Bustamante F.O."/>
            <person name="Brasileiro-Vidal A.C."/>
            <person name="Benko-Iseppon A.M."/>
        </authorList>
    </citation>
    <scope>NUCLEOTIDE SEQUENCE [LARGE SCALE GENOMIC DNA]</scope>
    <source>
        <tissue evidence="2">Leaves</tissue>
    </source>
</reference>
<accession>A0ABU6QL30</accession>
<dbReference type="Proteomes" id="UP001341840">
    <property type="component" value="Unassembled WGS sequence"/>
</dbReference>
<dbReference type="InterPro" id="IPR006740">
    <property type="entry name" value="DUF604"/>
</dbReference>